<accession>A0A140F3M5</accession>
<dbReference type="RefSeq" id="YP_009237255.1">
    <property type="nucleotide sequence ID" value="NC_029548.1"/>
</dbReference>
<protein>
    <recommendedName>
        <fullName evidence="3">Agglutinin C-terminal domain-containing protein</fullName>
    </recommendedName>
</protein>
<evidence type="ECO:0008006" key="3">
    <source>
        <dbReference type="Google" id="ProtNLM"/>
    </source>
</evidence>
<dbReference type="GeneID" id="30313591"/>
<dbReference type="Gene3D" id="3.30.460.70">
    <property type="match status" value="1"/>
</dbReference>
<evidence type="ECO:0000313" key="1">
    <source>
        <dbReference type="EMBL" id="AML61185.1"/>
    </source>
</evidence>
<evidence type="ECO:0000313" key="2">
    <source>
        <dbReference type="Proteomes" id="UP000202991"/>
    </source>
</evidence>
<keyword evidence="2" id="KW-1185">Reference proteome</keyword>
<dbReference type="Pfam" id="PF18022">
    <property type="entry name" value="Lectin_C_term"/>
    <property type="match status" value="1"/>
</dbReference>
<sequence length="167" mass="19471">MSLGDRVLNLSKRIKQYVDFLYPVYVPTYTPKTVAEYTFDDIYNVVMSSGDIGRPDYWQALDNRYWVTTVDDLREIVSRDWTKHRRYIDDRFDCDNFALHFVARINAMYGLNSVGIVIDYDAAHAYNLAIVIDGGNLRKVVIEPQTGEILYRPDGNLHKLQNWVLIL</sequence>
<dbReference type="EMBL" id="KU307456">
    <property type="protein sequence ID" value="AML61185.1"/>
    <property type="molecule type" value="Genomic_DNA"/>
</dbReference>
<proteinExistence type="predicted"/>
<reference evidence="1 2" key="1">
    <citation type="journal article" date="2016" name="Proc. Natl. Acad. Sci. U.S.A.">
        <title>A virus of hyperthermophilic archaea with a unique architecture among DNA viruses.</title>
        <authorList>
            <person name="Rensen E.I."/>
            <person name="Mochizuki T."/>
            <person name="Quemin E."/>
            <person name="Schouten S."/>
            <person name="Krupovic M."/>
            <person name="Prangishvili D."/>
        </authorList>
    </citation>
    <scope>NUCLEOTIDE SEQUENCE [LARGE SCALE GENOMIC DNA]</scope>
    <source>
        <strain evidence="1">1</strain>
    </source>
</reference>
<name>A0A140F3M5_PFV1</name>
<organism evidence="1 2">
    <name type="scientific">Pyrobaculum filamentous virus 1</name>
    <name type="common">PFV1</name>
    <dbReference type="NCBI Taxonomy" id="1805492"/>
    <lineage>
        <taxon>Viruses</taxon>
        <taxon>Adnaviria</taxon>
        <taxon>Zilligvirae</taxon>
        <taxon>Taleaviricota</taxon>
        <taxon>Tokiviricetes</taxon>
        <taxon>Primavirales</taxon>
        <taxon>Tristromaviridae</taxon>
        <taxon>Alphatristromavirus</taxon>
        <taxon>Alphatristromavirus pozzuoliense</taxon>
    </lineage>
</organism>
<dbReference type="Proteomes" id="UP000202991">
    <property type="component" value="Segment"/>
</dbReference>
<dbReference type="KEGG" id="vg:30313591"/>